<keyword evidence="2" id="KW-1185">Reference proteome</keyword>
<dbReference type="OrthoDB" id="4173938at2"/>
<proteinExistence type="predicted"/>
<sequence length="121" mass="14146">MTDSPVITVLEYENVAWGYCLYQNGQLIDNFWNNYIAVDLDKNECIANIDLISNKFHVDKKFIKPYLIDIANKENSGKAFDNDEYDLGEPWVRADFVKKLGLHYPETGKWFYIIEKGINDK</sequence>
<organism evidence="1 2">
    <name type="scientific">Mariniphaga anaerophila</name>
    <dbReference type="NCBI Taxonomy" id="1484053"/>
    <lineage>
        <taxon>Bacteria</taxon>
        <taxon>Pseudomonadati</taxon>
        <taxon>Bacteroidota</taxon>
        <taxon>Bacteroidia</taxon>
        <taxon>Marinilabiliales</taxon>
        <taxon>Prolixibacteraceae</taxon>
        <taxon>Mariniphaga</taxon>
    </lineage>
</organism>
<name>A0A1M5GE02_9BACT</name>
<dbReference type="RefSeq" id="WP_073003589.1">
    <property type="nucleotide sequence ID" value="NZ_FQUM01000020.1"/>
</dbReference>
<evidence type="ECO:0000313" key="1">
    <source>
        <dbReference type="EMBL" id="SHG01944.1"/>
    </source>
</evidence>
<dbReference type="STRING" id="1484053.SAMN05444274_1202"/>
<protein>
    <submittedName>
        <fullName evidence="1">Uncharacterized protein</fullName>
    </submittedName>
</protein>
<dbReference type="EMBL" id="FQUM01000020">
    <property type="protein sequence ID" value="SHG01944.1"/>
    <property type="molecule type" value="Genomic_DNA"/>
</dbReference>
<evidence type="ECO:0000313" key="2">
    <source>
        <dbReference type="Proteomes" id="UP000184164"/>
    </source>
</evidence>
<accession>A0A1M5GE02</accession>
<dbReference type="Proteomes" id="UP000184164">
    <property type="component" value="Unassembled WGS sequence"/>
</dbReference>
<dbReference type="AlphaFoldDB" id="A0A1M5GE02"/>
<gene>
    <name evidence="1" type="ORF">SAMN05444274_1202</name>
</gene>
<reference evidence="1 2" key="1">
    <citation type="submission" date="2016-11" db="EMBL/GenBank/DDBJ databases">
        <authorList>
            <person name="Jaros S."/>
            <person name="Januszkiewicz K."/>
            <person name="Wedrychowicz H."/>
        </authorList>
    </citation>
    <scope>NUCLEOTIDE SEQUENCE [LARGE SCALE GENOMIC DNA]</scope>
    <source>
        <strain evidence="1 2">DSM 26910</strain>
    </source>
</reference>